<dbReference type="AlphaFoldDB" id="A0A1I5YNP3"/>
<proteinExistence type="predicted"/>
<dbReference type="Pfam" id="PF10531">
    <property type="entry name" value="SLBB"/>
    <property type="match status" value="1"/>
</dbReference>
<dbReference type="Pfam" id="PF02563">
    <property type="entry name" value="Poly_export"/>
    <property type="match status" value="1"/>
</dbReference>
<dbReference type="Proteomes" id="UP000199306">
    <property type="component" value="Unassembled WGS sequence"/>
</dbReference>
<dbReference type="PANTHER" id="PTHR33619">
    <property type="entry name" value="POLYSACCHARIDE EXPORT PROTEIN GFCE-RELATED"/>
    <property type="match status" value="1"/>
</dbReference>
<dbReference type="PANTHER" id="PTHR33619:SF3">
    <property type="entry name" value="POLYSACCHARIDE EXPORT PROTEIN GFCE-RELATED"/>
    <property type="match status" value="1"/>
</dbReference>
<keyword evidence="2" id="KW-0472">Membrane</keyword>
<keyword evidence="1" id="KW-0732">Signal</keyword>
<organism evidence="5 6">
    <name type="scientific">Pseudarcicella hirudinis</name>
    <dbReference type="NCBI Taxonomy" id="1079859"/>
    <lineage>
        <taxon>Bacteria</taxon>
        <taxon>Pseudomonadati</taxon>
        <taxon>Bacteroidota</taxon>
        <taxon>Cytophagia</taxon>
        <taxon>Cytophagales</taxon>
        <taxon>Flectobacillaceae</taxon>
        <taxon>Pseudarcicella</taxon>
    </lineage>
</organism>
<evidence type="ECO:0000256" key="2">
    <source>
        <dbReference type="SAM" id="Phobius"/>
    </source>
</evidence>
<feature type="domain" description="Soluble ligand binding" evidence="4">
    <location>
        <begin position="163"/>
        <end position="213"/>
    </location>
</feature>
<reference evidence="5 6" key="1">
    <citation type="submission" date="2016-10" db="EMBL/GenBank/DDBJ databases">
        <authorList>
            <person name="de Groot N.N."/>
        </authorList>
    </citation>
    <scope>NUCLEOTIDE SEQUENCE [LARGE SCALE GENOMIC DNA]</scope>
    <source>
        <strain evidence="6">E92,LMG 26720,CCM 7988</strain>
    </source>
</reference>
<dbReference type="OrthoDB" id="662756at2"/>
<keyword evidence="2" id="KW-1133">Transmembrane helix</keyword>
<name>A0A1I5YNP3_9BACT</name>
<protein>
    <submittedName>
        <fullName evidence="5">Polysaccharide export outer membrane protein</fullName>
    </submittedName>
</protein>
<dbReference type="InterPro" id="IPR049712">
    <property type="entry name" value="Poly_export"/>
</dbReference>
<dbReference type="Gene3D" id="3.30.1950.10">
    <property type="entry name" value="wza like domain"/>
    <property type="match status" value="1"/>
</dbReference>
<keyword evidence="2" id="KW-0812">Transmembrane</keyword>
<dbReference type="RefSeq" id="WP_092019614.1">
    <property type="nucleotide sequence ID" value="NZ_FOXH01000020.1"/>
</dbReference>
<dbReference type="STRING" id="1079859.SAMN04515674_12040"/>
<evidence type="ECO:0000313" key="5">
    <source>
        <dbReference type="EMBL" id="SFQ45848.1"/>
    </source>
</evidence>
<evidence type="ECO:0000259" key="3">
    <source>
        <dbReference type="Pfam" id="PF02563"/>
    </source>
</evidence>
<dbReference type="InterPro" id="IPR003715">
    <property type="entry name" value="Poly_export_N"/>
</dbReference>
<keyword evidence="6" id="KW-1185">Reference proteome</keyword>
<dbReference type="EMBL" id="FOXH01000020">
    <property type="protein sequence ID" value="SFQ45848.1"/>
    <property type="molecule type" value="Genomic_DNA"/>
</dbReference>
<dbReference type="Gene3D" id="3.10.560.10">
    <property type="entry name" value="Outer membrane lipoprotein wza domain like"/>
    <property type="match status" value="1"/>
</dbReference>
<gene>
    <name evidence="5" type="ORF">SAMN04515674_12040</name>
</gene>
<evidence type="ECO:0000259" key="4">
    <source>
        <dbReference type="Pfam" id="PF10531"/>
    </source>
</evidence>
<dbReference type="InterPro" id="IPR019554">
    <property type="entry name" value="Soluble_ligand-bd"/>
</dbReference>
<sequence length="279" mass="31028">MNLITHQVKKIAKLRILLAVLCTPFFYSCVSTKNITYFQGPGVVDTIRYTTLNSLEPRIPKIQPDDILAVTVSSLSEESNLVFNFANINPLITSNFPGGSNNGMARQQPLGYLVDPKGFIDMPLIGRIQVNGLALEEAGTKIQGELTKFLKEPTVNVRQLNHKFTIIGEVARPGVYNLLDNHTTLPEILGTAGDMTIFGRRDNVMIMRTTGDKRELVKLDLTSRKVLESPYYYIQNNDVVYVEATKGKITSSDRTIQLIPIVTGIATTTVLLLNLIFKK</sequence>
<feature type="transmembrane region" description="Helical" evidence="2">
    <location>
        <begin position="258"/>
        <end position="277"/>
    </location>
</feature>
<accession>A0A1I5YNP3</accession>
<evidence type="ECO:0000256" key="1">
    <source>
        <dbReference type="ARBA" id="ARBA00022729"/>
    </source>
</evidence>
<evidence type="ECO:0000313" key="6">
    <source>
        <dbReference type="Proteomes" id="UP000199306"/>
    </source>
</evidence>
<feature type="domain" description="Polysaccharide export protein N-terminal" evidence="3">
    <location>
        <begin position="61"/>
        <end position="158"/>
    </location>
</feature>
<dbReference type="GO" id="GO:0015159">
    <property type="term" value="F:polysaccharide transmembrane transporter activity"/>
    <property type="evidence" value="ECO:0007669"/>
    <property type="project" value="InterPro"/>
</dbReference>